<dbReference type="AlphaFoldDB" id="A0A0H5Q844"/>
<reference evidence="1" key="1">
    <citation type="submission" date="2015-06" db="EMBL/GenBank/DDBJ databases">
        <authorList>
            <person name="Joergensen T."/>
        </authorList>
    </citation>
    <scope>NUCLEOTIDE SEQUENCE</scope>
    <source>
        <strain evidence="1">RGRH1845</strain>
    </source>
</reference>
<sequence>MAWQTHALLRWGGTLGGDTWSCGVRMRGDTPGADPASFAADYLEDAADVISTSFQLSQMRYSGLARLTWVKLNSIGTDGRYSEPTTNLFEFGGAGVSPSSSVRTPPQLAHVVSLTTDKRRGRAHIGRIFVPTSANVVETDGRLTQAEADSMVQAARTFINDLNGLGALNPFSVAVFSGLGAEVETVTGVRVGRVIDTQQRRRRQLDESYSAVAL</sequence>
<protein>
    <submittedName>
        <fullName evidence="1">Uncharacterized protein</fullName>
    </submittedName>
</protein>
<proteinExistence type="predicted"/>
<name>A0A0H5Q844_9ZZZZ</name>
<reference evidence="1" key="2">
    <citation type="submission" date="2015-07" db="EMBL/GenBank/DDBJ databases">
        <title>Plasmids, circular viruses and viroids from rat gut.</title>
        <authorList>
            <person name="Jorgensen T.J."/>
            <person name="Hansen M.A."/>
            <person name="Xu Z."/>
            <person name="Tabak M.A."/>
            <person name="Sorensen S.J."/>
            <person name="Hansen L.H."/>
        </authorList>
    </citation>
    <scope>NUCLEOTIDE SEQUENCE</scope>
    <source>
        <strain evidence="1">RGRH1845</strain>
    </source>
</reference>
<accession>A0A0H5Q844</accession>
<dbReference type="EMBL" id="LN854339">
    <property type="protein sequence ID" value="CRY98103.1"/>
    <property type="molecule type" value="Genomic_DNA"/>
</dbReference>
<organism evidence="1">
    <name type="scientific">uncultured prokaryote</name>
    <dbReference type="NCBI Taxonomy" id="198431"/>
    <lineage>
        <taxon>unclassified sequences</taxon>
        <taxon>environmental samples</taxon>
    </lineage>
</organism>
<evidence type="ECO:0000313" key="1">
    <source>
        <dbReference type="EMBL" id="CRY98103.1"/>
    </source>
</evidence>